<comment type="caution">
    <text evidence="4">The sequence shown here is derived from an EMBL/GenBank/DDBJ whole genome shotgun (WGS) entry which is preliminary data.</text>
</comment>
<evidence type="ECO:0008006" key="6">
    <source>
        <dbReference type="Google" id="ProtNLM"/>
    </source>
</evidence>
<evidence type="ECO:0000313" key="5">
    <source>
        <dbReference type="Proteomes" id="UP000054017"/>
    </source>
</evidence>
<dbReference type="Gene3D" id="3.40.50.720">
    <property type="entry name" value="NAD(P)-binding Rossmann-like Domain"/>
    <property type="match status" value="1"/>
</dbReference>
<proteinExistence type="inferred from homology"/>
<feature type="non-terminal residue" evidence="4">
    <location>
        <position position="196"/>
    </location>
</feature>
<dbReference type="GO" id="GO:0016491">
    <property type="term" value="F:oxidoreductase activity"/>
    <property type="evidence" value="ECO:0007669"/>
    <property type="project" value="UniProtKB-KW"/>
</dbReference>
<dbReference type="CDD" id="cd05233">
    <property type="entry name" value="SDR_c"/>
    <property type="match status" value="1"/>
</dbReference>
<dbReference type="InterPro" id="IPR020904">
    <property type="entry name" value="Sc_DH/Rdtase_CS"/>
</dbReference>
<dbReference type="PANTHER" id="PTHR43639:SF1">
    <property type="entry name" value="SHORT-CHAIN DEHYDROGENASE_REDUCTASE FAMILY PROTEIN"/>
    <property type="match status" value="1"/>
</dbReference>
<sequence>MSKQRSILITGAGGLIGSALCKTFISAGWRVVGQVNSSKGIDGIEVIKKDLSIAASGTELVEQIGSIDCVINNAADQSLLDLKHYSSSKAQEIFQINLLSPIEIILAAKSKGATLAINISSIEALNAKSGHEIYGASKSALESITRSLALSLAPMRINGIRLGLIGDSKLESRWPEGFSSWTNTVPAGRIGSAEEV</sequence>
<evidence type="ECO:0000313" key="4">
    <source>
        <dbReference type="EMBL" id="KRO32451.1"/>
    </source>
</evidence>
<dbReference type="Proteomes" id="UP000054017">
    <property type="component" value="Unassembled WGS sequence"/>
</dbReference>
<dbReference type="InterPro" id="IPR002347">
    <property type="entry name" value="SDR_fam"/>
</dbReference>
<evidence type="ECO:0000256" key="1">
    <source>
        <dbReference type="ARBA" id="ARBA00006484"/>
    </source>
</evidence>
<dbReference type="PROSITE" id="PS00061">
    <property type="entry name" value="ADH_SHORT"/>
    <property type="match status" value="1"/>
</dbReference>
<reference evidence="4 5" key="1">
    <citation type="submission" date="2015-10" db="EMBL/GenBank/DDBJ databases">
        <title>Metagenome-Assembled Genomes uncover a global brackish microbiome.</title>
        <authorList>
            <person name="Hugerth L.W."/>
            <person name="Larsson J."/>
            <person name="Alneberg J."/>
            <person name="Lindh M.V."/>
            <person name="Legrand C."/>
            <person name="Pinhassi J."/>
            <person name="Andersson A.F."/>
        </authorList>
    </citation>
    <scope>NUCLEOTIDE SEQUENCE [LARGE SCALE GENOMIC DNA]</scope>
    <source>
        <strain evidence="4">BACL2 MAG-121220-bin52</strain>
    </source>
</reference>
<evidence type="ECO:0000256" key="2">
    <source>
        <dbReference type="ARBA" id="ARBA00023002"/>
    </source>
</evidence>
<keyword evidence="2" id="KW-0560">Oxidoreductase</keyword>
<dbReference type="PRINTS" id="PR00080">
    <property type="entry name" value="SDRFAMILY"/>
</dbReference>
<organism evidence="4 5">
    <name type="scientific">Actinobacteria bacterium BACL2 MAG-121220-bin52</name>
    <dbReference type="NCBI Taxonomy" id="1655573"/>
    <lineage>
        <taxon>Bacteria</taxon>
        <taxon>Bacillati</taxon>
        <taxon>Actinomycetota</taxon>
        <taxon>Actinomycetes</taxon>
        <taxon>Actinomycetes incertae sedis</taxon>
        <taxon>ac1 cluster</taxon>
    </lineage>
</organism>
<comment type="similarity">
    <text evidence="1 3">Belongs to the short-chain dehydrogenases/reductases (SDR) family.</text>
</comment>
<name>A0A0R2P8W9_9ACTN</name>
<dbReference type="PRINTS" id="PR00081">
    <property type="entry name" value="GDHRDH"/>
</dbReference>
<accession>A0A0R2P8W9</accession>
<dbReference type="AlphaFoldDB" id="A0A0R2P8W9"/>
<dbReference type="PANTHER" id="PTHR43639">
    <property type="entry name" value="OXIDOREDUCTASE, SHORT-CHAIN DEHYDROGENASE/REDUCTASE FAMILY (AFU_ORTHOLOGUE AFUA_5G02870)"/>
    <property type="match status" value="1"/>
</dbReference>
<protein>
    <recommendedName>
        <fullName evidence="6">Short-chain dehydrogenase</fullName>
    </recommendedName>
</protein>
<evidence type="ECO:0000256" key="3">
    <source>
        <dbReference type="RuleBase" id="RU000363"/>
    </source>
</evidence>
<dbReference type="Pfam" id="PF00106">
    <property type="entry name" value="adh_short"/>
    <property type="match status" value="1"/>
</dbReference>
<dbReference type="SUPFAM" id="SSF51735">
    <property type="entry name" value="NAD(P)-binding Rossmann-fold domains"/>
    <property type="match status" value="1"/>
</dbReference>
<dbReference type="InterPro" id="IPR036291">
    <property type="entry name" value="NAD(P)-bd_dom_sf"/>
</dbReference>
<gene>
    <name evidence="4" type="ORF">ABR65_02405</name>
</gene>
<dbReference type="EMBL" id="LIAX01000148">
    <property type="protein sequence ID" value="KRO32451.1"/>
    <property type="molecule type" value="Genomic_DNA"/>
</dbReference>